<feature type="transmembrane region" description="Helical" evidence="1">
    <location>
        <begin position="37"/>
        <end position="56"/>
    </location>
</feature>
<name>A0ABW2H0D9_9ACTN</name>
<feature type="transmembrane region" description="Helical" evidence="1">
    <location>
        <begin position="12"/>
        <end position="31"/>
    </location>
</feature>
<sequence length="141" mass="15448">MTSTNITWLHRASVAVAAACAALAVWSWLPANTGDDTLAHVSFLLVFPVVLPGMIVSMRRMPNRNSPLAMWHYLRWFLSGAPRWAVALWALALAGALLTPLTVVGQSIHPAAFARAFTMMALYFAVTAVLIYRALAREQRA</sequence>
<feature type="transmembrane region" description="Helical" evidence="1">
    <location>
        <begin position="113"/>
        <end position="135"/>
    </location>
</feature>
<gene>
    <name evidence="2" type="ORF">ACFQO7_25080</name>
</gene>
<protein>
    <submittedName>
        <fullName evidence="2">Uncharacterized protein</fullName>
    </submittedName>
</protein>
<proteinExistence type="predicted"/>
<keyword evidence="1" id="KW-0812">Transmembrane</keyword>
<dbReference type="Proteomes" id="UP001596392">
    <property type="component" value="Unassembled WGS sequence"/>
</dbReference>
<reference evidence="3" key="1">
    <citation type="journal article" date="2019" name="Int. J. Syst. Evol. Microbiol.">
        <title>The Global Catalogue of Microorganisms (GCM) 10K type strain sequencing project: providing services to taxonomists for standard genome sequencing and annotation.</title>
        <authorList>
            <consortium name="The Broad Institute Genomics Platform"/>
            <consortium name="The Broad Institute Genome Sequencing Center for Infectious Disease"/>
            <person name="Wu L."/>
            <person name="Ma J."/>
        </authorList>
    </citation>
    <scope>NUCLEOTIDE SEQUENCE [LARGE SCALE GENOMIC DNA]</scope>
    <source>
        <strain evidence="3">CGMCC 1.9106</strain>
    </source>
</reference>
<dbReference type="SUPFAM" id="SSF140959">
    <property type="entry name" value="Indolic compounds 2,3-dioxygenase-like"/>
    <property type="match status" value="1"/>
</dbReference>
<accession>A0ABW2H0D9</accession>
<comment type="caution">
    <text evidence="2">The sequence shown here is derived from an EMBL/GenBank/DDBJ whole genome shotgun (WGS) entry which is preliminary data.</text>
</comment>
<keyword evidence="3" id="KW-1185">Reference proteome</keyword>
<evidence type="ECO:0000313" key="3">
    <source>
        <dbReference type="Proteomes" id="UP001596392"/>
    </source>
</evidence>
<keyword evidence="1" id="KW-0472">Membrane</keyword>
<dbReference type="RefSeq" id="WP_376808662.1">
    <property type="nucleotide sequence ID" value="NZ_JBHTAC010000030.1"/>
</dbReference>
<dbReference type="EMBL" id="JBHTAC010000030">
    <property type="protein sequence ID" value="MFC7245762.1"/>
    <property type="molecule type" value="Genomic_DNA"/>
</dbReference>
<evidence type="ECO:0000313" key="2">
    <source>
        <dbReference type="EMBL" id="MFC7245762.1"/>
    </source>
</evidence>
<organism evidence="2 3">
    <name type="scientific">Catellatospora aurea</name>
    <dbReference type="NCBI Taxonomy" id="1337874"/>
    <lineage>
        <taxon>Bacteria</taxon>
        <taxon>Bacillati</taxon>
        <taxon>Actinomycetota</taxon>
        <taxon>Actinomycetes</taxon>
        <taxon>Micromonosporales</taxon>
        <taxon>Micromonosporaceae</taxon>
        <taxon>Catellatospora</taxon>
    </lineage>
</organism>
<dbReference type="InterPro" id="IPR037217">
    <property type="entry name" value="Trp/Indoleamine_2_3_dOase-like"/>
</dbReference>
<evidence type="ECO:0000256" key="1">
    <source>
        <dbReference type="SAM" id="Phobius"/>
    </source>
</evidence>
<feature type="transmembrane region" description="Helical" evidence="1">
    <location>
        <begin position="76"/>
        <end position="101"/>
    </location>
</feature>
<keyword evidence="1" id="KW-1133">Transmembrane helix</keyword>